<gene>
    <name evidence="1" type="ORF">Mal52_29870</name>
</gene>
<protein>
    <submittedName>
        <fullName evidence="1">Uncharacterized protein</fullName>
    </submittedName>
</protein>
<accession>A0A517ZPU4</accession>
<dbReference type="EMBL" id="CP036276">
    <property type="protein sequence ID" value="QDU44504.1"/>
    <property type="molecule type" value="Genomic_DNA"/>
</dbReference>
<evidence type="ECO:0000313" key="1">
    <source>
        <dbReference type="EMBL" id="QDU44504.1"/>
    </source>
</evidence>
<sequence>MLIRLTTSRTHFDRGFQVRLFCRTITVLTTTAMILLQTVSSASAFGCVCDTGDAIQRTTSNTACCCTSRNQSGLEHPRHATVPPATCCHQASTRTSPEGENASCRCRMSHRQPALPQHEARLTQIENLQWASLADVWSNSPFLSASAHHFGELPPPLASNTAFAQKVYCIWLT</sequence>
<dbReference type="AlphaFoldDB" id="A0A517ZPU4"/>
<evidence type="ECO:0000313" key="2">
    <source>
        <dbReference type="Proteomes" id="UP000319383"/>
    </source>
</evidence>
<proteinExistence type="predicted"/>
<keyword evidence="2" id="KW-1185">Reference proteome</keyword>
<dbReference type="KEGG" id="sdyn:Mal52_29870"/>
<name>A0A517ZPU4_9PLAN</name>
<organism evidence="1 2">
    <name type="scientific">Symmachiella dynata</name>
    <dbReference type="NCBI Taxonomy" id="2527995"/>
    <lineage>
        <taxon>Bacteria</taxon>
        <taxon>Pseudomonadati</taxon>
        <taxon>Planctomycetota</taxon>
        <taxon>Planctomycetia</taxon>
        <taxon>Planctomycetales</taxon>
        <taxon>Planctomycetaceae</taxon>
        <taxon>Symmachiella</taxon>
    </lineage>
</organism>
<dbReference type="Proteomes" id="UP000319383">
    <property type="component" value="Chromosome"/>
</dbReference>
<reference evidence="1 2" key="1">
    <citation type="submission" date="2019-02" db="EMBL/GenBank/DDBJ databases">
        <title>Deep-cultivation of Planctomycetes and their phenomic and genomic characterization uncovers novel biology.</title>
        <authorList>
            <person name="Wiegand S."/>
            <person name="Jogler M."/>
            <person name="Boedeker C."/>
            <person name="Pinto D."/>
            <person name="Vollmers J."/>
            <person name="Rivas-Marin E."/>
            <person name="Kohn T."/>
            <person name="Peeters S.H."/>
            <person name="Heuer A."/>
            <person name="Rast P."/>
            <person name="Oberbeckmann S."/>
            <person name="Bunk B."/>
            <person name="Jeske O."/>
            <person name="Meyerdierks A."/>
            <person name="Storesund J.E."/>
            <person name="Kallscheuer N."/>
            <person name="Luecker S."/>
            <person name="Lage O.M."/>
            <person name="Pohl T."/>
            <person name="Merkel B.J."/>
            <person name="Hornburger P."/>
            <person name="Mueller R.-W."/>
            <person name="Bruemmer F."/>
            <person name="Labrenz M."/>
            <person name="Spormann A.M."/>
            <person name="Op den Camp H."/>
            <person name="Overmann J."/>
            <person name="Amann R."/>
            <person name="Jetten M.S.M."/>
            <person name="Mascher T."/>
            <person name="Medema M.H."/>
            <person name="Devos D.P."/>
            <person name="Kaster A.-K."/>
            <person name="Ovreas L."/>
            <person name="Rohde M."/>
            <person name="Galperin M.Y."/>
            <person name="Jogler C."/>
        </authorList>
    </citation>
    <scope>NUCLEOTIDE SEQUENCE [LARGE SCALE GENOMIC DNA]</scope>
    <source>
        <strain evidence="1 2">Mal52</strain>
    </source>
</reference>